<dbReference type="RefSeq" id="WP_067362185.1">
    <property type="nucleotide sequence ID" value="NZ_JBIUBN010000032.1"/>
</dbReference>
<dbReference type="PANTHER" id="PTHR33361">
    <property type="entry name" value="GLR0591 PROTEIN"/>
    <property type="match status" value="1"/>
</dbReference>
<evidence type="ECO:0000313" key="2">
    <source>
        <dbReference type="Proteomes" id="UP000070620"/>
    </source>
</evidence>
<protein>
    <recommendedName>
        <fullName evidence="3">DUF885 domain-containing protein</fullName>
    </recommendedName>
</protein>
<dbReference type="AlphaFoldDB" id="A0A136PV78"/>
<gene>
    <name evidence="1" type="ORF">AWW66_08325</name>
</gene>
<dbReference type="Proteomes" id="UP000070620">
    <property type="component" value="Unassembled WGS sequence"/>
</dbReference>
<reference evidence="1 2" key="1">
    <citation type="submission" date="2016-01" db="EMBL/GenBank/DDBJ databases">
        <title>Whole genome sequence and analysis of Micromonospora rosaria DSM 803, which can produce antibacterial substance rosamicin.</title>
        <authorList>
            <person name="Yang H."/>
            <person name="He X."/>
            <person name="Zhu D."/>
        </authorList>
    </citation>
    <scope>NUCLEOTIDE SEQUENCE [LARGE SCALE GENOMIC DNA]</scope>
    <source>
        <strain evidence="1 2">DSM 803</strain>
    </source>
</reference>
<dbReference type="PANTHER" id="PTHR33361:SF2">
    <property type="entry name" value="DUF885 DOMAIN-CONTAINING PROTEIN"/>
    <property type="match status" value="1"/>
</dbReference>
<name>A0A136PV78_9ACTN</name>
<dbReference type="InterPro" id="IPR010281">
    <property type="entry name" value="DUF885"/>
</dbReference>
<organism evidence="1 2">
    <name type="scientific">Micromonospora rosaria</name>
    <dbReference type="NCBI Taxonomy" id="47874"/>
    <lineage>
        <taxon>Bacteria</taxon>
        <taxon>Bacillati</taxon>
        <taxon>Actinomycetota</taxon>
        <taxon>Actinomycetes</taxon>
        <taxon>Micromonosporales</taxon>
        <taxon>Micromonosporaceae</taxon>
        <taxon>Micromonospora</taxon>
    </lineage>
</organism>
<proteinExistence type="predicted"/>
<evidence type="ECO:0000313" key="1">
    <source>
        <dbReference type="EMBL" id="KXK62440.1"/>
    </source>
</evidence>
<dbReference type="OrthoDB" id="9760040at2"/>
<sequence>MTDLDTLADELLDVIAAEDPLNDALEGYPGIGHLLGDPRTQAQQELRARAVDVARRARALDRVDDPVTLAVLLHQADDVVARIDAGLLAISLADYQSSPIGRLLGALPETRPVGAEQEEGYLHRLAGIPAYLTAAAQRHQEAIAAGRTPVAARVRHALTRLDDHLADPAADPLRRPPLGEPAAARRDRLLHDVVRPALAAYRDAVADTVLAHGRASDRPGLCWLPDGEATYAALTRMHCTTSATAKELHQLGRHKIEEIEAEYATVGAAALGIDDPAQVRARLRHDPLLRWSDAAELVAATRAATAHAEQQAHRWFGLLPDHPCAVDPSADPYAPSAYYLPPAADGTRPGTCYVNVADAPSRGRYLTEALTFHETVPGHHIQFGVAQSLSGLPALRRFAWINAYVEGWGLYAERLADEMGLYTSQLMRLGMLAMDSLRTARLVVDTGLHAFGWSRQDAVDYLTAHTVMDDAEAQRETDRYIDMPGQALSYLVGRMEIQRVRADAERSLGADFDLRAFHDTVLGSGALPMDVLADVVSAWVSTVTARR</sequence>
<keyword evidence="2" id="KW-1185">Reference proteome</keyword>
<comment type="caution">
    <text evidence="1">The sequence shown here is derived from an EMBL/GenBank/DDBJ whole genome shotgun (WGS) entry which is preliminary data.</text>
</comment>
<dbReference type="EMBL" id="LRQV01000019">
    <property type="protein sequence ID" value="KXK62440.1"/>
    <property type="molecule type" value="Genomic_DNA"/>
</dbReference>
<dbReference type="Pfam" id="PF05960">
    <property type="entry name" value="DUF885"/>
    <property type="match status" value="1"/>
</dbReference>
<evidence type="ECO:0008006" key="3">
    <source>
        <dbReference type="Google" id="ProtNLM"/>
    </source>
</evidence>
<accession>A0A136PV78</accession>